<reference evidence="11 12" key="1">
    <citation type="submission" date="2023-11" db="EMBL/GenBank/DDBJ databases">
        <title>Peredibacter starrii A3.12.</title>
        <authorList>
            <person name="Mitchell R.J."/>
        </authorList>
    </citation>
    <scope>NUCLEOTIDE SEQUENCE [LARGE SCALE GENOMIC DNA]</scope>
    <source>
        <strain evidence="11 12">A3.12</strain>
    </source>
</reference>
<evidence type="ECO:0000256" key="4">
    <source>
        <dbReference type="ARBA" id="ARBA00022748"/>
    </source>
</evidence>
<name>A0AAX4HLT3_9BACT</name>
<evidence type="ECO:0000256" key="5">
    <source>
        <dbReference type="ARBA" id="ARBA00022989"/>
    </source>
</evidence>
<evidence type="ECO:0000256" key="8">
    <source>
        <dbReference type="SAM" id="Phobius"/>
    </source>
</evidence>
<keyword evidence="12" id="KW-1185">Reference proteome</keyword>
<evidence type="ECO:0000256" key="3">
    <source>
        <dbReference type="ARBA" id="ARBA00022692"/>
    </source>
</evidence>
<keyword evidence="4" id="KW-0201">Cytochrome c-type biogenesis</keyword>
<dbReference type="PANTHER" id="PTHR32234:SF3">
    <property type="entry name" value="SUPPRESSION OF COPPER SENSITIVITY PROTEIN"/>
    <property type="match status" value="1"/>
</dbReference>
<dbReference type="Gene3D" id="3.40.30.10">
    <property type="entry name" value="Glutaredoxin"/>
    <property type="match status" value="1"/>
</dbReference>
<evidence type="ECO:0000256" key="6">
    <source>
        <dbReference type="ARBA" id="ARBA00023136"/>
    </source>
</evidence>
<proteinExistence type="predicted"/>
<dbReference type="Pfam" id="PF11412">
    <property type="entry name" value="DsbD_N"/>
    <property type="match status" value="1"/>
</dbReference>
<keyword evidence="9" id="KW-0732">Signal</keyword>
<dbReference type="RefSeq" id="WP_321392599.1">
    <property type="nucleotide sequence ID" value="NZ_CP139487.1"/>
</dbReference>
<dbReference type="GO" id="GO:0005886">
    <property type="term" value="C:plasma membrane"/>
    <property type="evidence" value="ECO:0007669"/>
    <property type="project" value="UniProtKB-SubCell"/>
</dbReference>
<dbReference type="GO" id="GO:0045454">
    <property type="term" value="P:cell redox homeostasis"/>
    <property type="evidence" value="ECO:0007669"/>
    <property type="project" value="TreeGrafter"/>
</dbReference>
<dbReference type="SUPFAM" id="SSF52833">
    <property type="entry name" value="Thioredoxin-like"/>
    <property type="match status" value="1"/>
</dbReference>
<keyword evidence="5 8" id="KW-1133">Transmembrane helix</keyword>
<evidence type="ECO:0000256" key="1">
    <source>
        <dbReference type="ARBA" id="ARBA00004651"/>
    </source>
</evidence>
<dbReference type="EMBL" id="CP139487">
    <property type="protein sequence ID" value="WPU64219.1"/>
    <property type="molecule type" value="Genomic_DNA"/>
</dbReference>
<evidence type="ECO:0000256" key="9">
    <source>
        <dbReference type="SAM" id="SignalP"/>
    </source>
</evidence>
<dbReference type="GO" id="GO:0015035">
    <property type="term" value="F:protein-disulfide reductase activity"/>
    <property type="evidence" value="ECO:0007669"/>
    <property type="project" value="TreeGrafter"/>
</dbReference>
<protein>
    <submittedName>
        <fullName evidence="11">Thioredoxin family protein</fullName>
    </submittedName>
</protein>
<feature type="chain" id="PRO_5044027879" evidence="9">
    <location>
        <begin position="17"/>
        <end position="703"/>
    </location>
</feature>
<dbReference type="InterPro" id="IPR028250">
    <property type="entry name" value="DsbDN"/>
</dbReference>
<dbReference type="InterPro" id="IPR003834">
    <property type="entry name" value="Cyt_c_assmbl_TM_dom"/>
</dbReference>
<keyword evidence="2" id="KW-1003">Cell membrane</keyword>
<evidence type="ECO:0000256" key="2">
    <source>
        <dbReference type="ARBA" id="ARBA00022475"/>
    </source>
</evidence>
<dbReference type="KEGG" id="psti:SOO65_16115"/>
<feature type="transmembrane region" description="Helical" evidence="8">
    <location>
        <begin position="394"/>
        <end position="416"/>
    </location>
</feature>
<dbReference type="Pfam" id="PF02683">
    <property type="entry name" value="DsbD_TM"/>
    <property type="match status" value="1"/>
</dbReference>
<keyword evidence="7" id="KW-0676">Redox-active center</keyword>
<keyword evidence="6 8" id="KW-0472">Membrane</keyword>
<dbReference type="PANTHER" id="PTHR32234">
    <property type="entry name" value="THIOL:DISULFIDE INTERCHANGE PROTEIN DSBD"/>
    <property type="match status" value="1"/>
</dbReference>
<dbReference type="InterPro" id="IPR036249">
    <property type="entry name" value="Thioredoxin-like_sf"/>
</dbReference>
<organism evidence="11 12">
    <name type="scientific">Peredibacter starrii</name>
    <dbReference type="NCBI Taxonomy" id="28202"/>
    <lineage>
        <taxon>Bacteria</taxon>
        <taxon>Pseudomonadati</taxon>
        <taxon>Bdellovibrionota</taxon>
        <taxon>Bacteriovoracia</taxon>
        <taxon>Bacteriovoracales</taxon>
        <taxon>Bacteriovoracaceae</taxon>
        <taxon>Peredibacter</taxon>
    </lineage>
</organism>
<feature type="transmembrane region" description="Helical" evidence="8">
    <location>
        <begin position="560"/>
        <end position="578"/>
    </location>
</feature>
<feature type="transmembrane region" description="Helical" evidence="8">
    <location>
        <begin position="469"/>
        <end position="497"/>
    </location>
</feature>
<evidence type="ECO:0000259" key="10">
    <source>
        <dbReference type="PROSITE" id="PS51352"/>
    </source>
</evidence>
<feature type="domain" description="Thioredoxin" evidence="10">
    <location>
        <begin position="581"/>
        <end position="703"/>
    </location>
</feature>
<feature type="transmembrane region" description="Helical" evidence="8">
    <location>
        <begin position="356"/>
        <end position="374"/>
    </location>
</feature>
<dbReference type="PROSITE" id="PS00194">
    <property type="entry name" value="THIOREDOXIN_1"/>
    <property type="match status" value="1"/>
</dbReference>
<feature type="transmembrane region" description="Helical" evidence="8">
    <location>
        <begin position="509"/>
        <end position="529"/>
    </location>
</feature>
<dbReference type="Pfam" id="PF13899">
    <property type="entry name" value="Thioredoxin_7"/>
    <property type="match status" value="1"/>
</dbReference>
<comment type="subcellular location">
    <subcellularLocation>
        <location evidence="1">Cell membrane</location>
        <topology evidence="1">Multi-pass membrane protein</topology>
    </subcellularLocation>
</comment>
<dbReference type="AlphaFoldDB" id="A0AAX4HLT3"/>
<dbReference type="PROSITE" id="PS51352">
    <property type="entry name" value="THIOREDOXIN_2"/>
    <property type="match status" value="1"/>
</dbReference>
<feature type="transmembrane region" description="Helical" evidence="8">
    <location>
        <begin position="436"/>
        <end position="463"/>
    </location>
</feature>
<feature type="signal peptide" evidence="9">
    <location>
        <begin position="1"/>
        <end position="16"/>
    </location>
</feature>
<evidence type="ECO:0000313" key="11">
    <source>
        <dbReference type="EMBL" id="WPU64219.1"/>
    </source>
</evidence>
<evidence type="ECO:0000313" key="12">
    <source>
        <dbReference type="Proteomes" id="UP001324634"/>
    </source>
</evidence>
<evidence type="ECO:0000256" key="7">
    <source>
        <dbReference type="ARBA" id="ARBA00023284"/>
    </source>
</evidence>
<feature type="transmembrane region" description="Helical" evidence="8">
    <location>
        <begin position="312"/>
        <end position="335"/>
    </location>
</feature>
<dbReference type="InterPro" id="IPR013766">
    <property type="entry name" value="Thioredoxin_domain"/>
</dbReference>
<keyword evidence="3 8" id="KW-0812">Transmembrane</keyword>
<sequence length="703" mass="78880">MLKAIVLLILSASLWAAEEHATVSIQRFQKKLVVTINHDEGWHTYWKNPGDAGIASTFKFTQNTKPVDVKSYEWPTPKRYIEAGDILTIGYSGKKHFFFDDVPGAFDLQVGMLICKDICIPGEAKLKLGPNEEFMANRMAKPFPADELEKAFKDLPEEAKTPANLEYYLTRTKDQPNLTLHYSLKNFKSSKLPETLNLLTGFPQAPWGFKRETLYLKDGVIYGKTEIEWDGEYQDPVVPLPANGQFPKPYELKFLINAPDSAKVNVVTLKLQDFANATPALNDFYKNLPPYDGKGTGVIAGTTASQGNIFEYFLFAFLGGLILNLMPCVLPVISLKLFGLIKHKNLPKKKILGHNLSYTAGVLSTFMALGGVIAALKATGEEIGWGFQLQSPAFILVMMLILFILSLNLFGLFEFVTPGGSKLGSAEIKESVAGDFFSGILTTILSTPCSAPFLGTALTFAFTTSTLNIFLMFFFIGLGLAFPFLMTAFFPAALAIFPRPGAWMEKLKYFLGLSLVATVIWLYDVFVTLVDFDKISWRLNLLFAFWFFAFFFAQKISKSRVLQTIAFAFPLIMTVMAIQNLEMRPTTTDAVVKTDSQWKPWSEEKLNNEKGKLVFMDFTAEWCLTCKVNKRLVMETDGFNELAKKYDLVLLRADWTKRDDNITQFLKRYNVVGVPAYFVQKADGQIVHLGETISLSKIESNLN</sequence>
<accession>A0AAX4HLT3</accession>
<feature type="transmembrane region" description="Helical" evidence="8">
    <location>
        <begin position="535"/>
        <end position="553"/>
    </location>
</feature>
<dbReference type="InterPro" id="IPR017937">
    <property type="entry name" value="Thioredoxin_CS"/>
</dbReference>
<dbReference type="Proteomes" id="UP001324634">
    <property type="component" value="Chromosome"/>
</dbReference>
<dbReference type="GO" id="GO:0017004">
    <property type="term" value="P:cytochrome complex assembly"/>
    <property type="evidence" value="ECO:0007669"/>
    <property type="project" value="UniProtKB-KW"/>
</dbReference>
<gene>
    <name evidence="11" type="ORF">SOO65_16115</name>
</gene>